<feature type="signal peptide" evidence="1">
    <location>
        <begin position="1"/>
        <end position="23"/>
    </location>
</feature>
<keyword evidence="1" id="KW-0732">Signal</keyword>
<dbReference type="EMBL" id="JALJYF010000003">
    <property type="protein sequence ID" value="MCP1728570.1"/>
    <property type="molecule type" value="Genomic_DNA"/>
</dbReference>
<reference evidence="2 3" key="1">
    <citation type="submission" date="2022-03" db="EMBL/GenBank/DDBJ databases">
        <title>Genomic Encyclopedia of Type Strains, Phase III (KMG-III): the genomes of soil and plant-associated and newly described type strains.</title>
        <authorList>
            <person name="Whitman W."/>
        </authorList>
    </citation>
    <scope>NUCLEOTIDE SEQUENCE [LARGE SCALE GENOMIC DNA]</scope>
    <source>
        <strain evidence="2 3">BSker1</strain>
    </source>
</reference>
<sequence length="296" mass="34099">MHRFKPIVSAIPAMVMLVLSGFAANELQAGSESPLDHRDDYQMDSISGGDFRDYISTHIQENDSWAHSMRAFGSFHNHMHELMTKMARHGAEERGDAEHVPAFSHRISGGQWGQYRQALEEAEDDSAWYELVRITEIMHDRVHHAMARSLIRDRDARGREVDLHDYLRGEALDHGEGIPAEDARRLSNASLDEFREMAWRYDADARYLHESIQSMIVFAHLLDDLLNQWLVYGDSLPAEGCRPEAGVKGQRAAGWQDYLSTIDDCPDAEWREFVKVAGLMRDRIHHMMYKMRVYSQ</sequence>
<dbReference type="Proteomes" id="UP001523550">
    <property type="component" value="Unassembled WGS sequence"/>
</dbReference>
<comment type="caution">
    <text evidence="2">The sequence shown here is derived from an EMBL/GenBank/DDBJ whole genome shotgun (WGS) entry which is preliminary data.</text>
</comment>
<name>A0ABT1GB63_9GAMM</name>
<protein>
    <submittedName>
        <fullName evidence="2">Uncharacterized protein</fullName>
    </submittedName>
</protein>
<evidence type="ECO:0000256" key="1">
    <source>
        <dbReference type="SAM" id="SignalP"/>
    </source>
</evidence>
<evidence type="ECO:0000313" key="2">
    <source>
        <dbReference type="EMBL" id="MCP1728570.1"/>
    </source>
</evidence>
<evidence type="ECO:0000313" key="3">
    <source>
        <dbReference type="Proteomes" id="UP001523550"/>
    </source>
</evidence>
<proteinExistence type="predicted"/>
<keyword evidence="3" id="KW-1185">Reference proteome</keyword>
<accession>A0ABT1GB63</accession>
<feature type="chain" id="PRO_5045562500" evidence="1">
    <location>
        <begin position="24"/>
        <end position="296"/>
    </location>
</feature>
<gene>
    <name evidence="2" type="ORF">J2T60_002584</name>
</gene>
<dbReference type="RefSeq" id="WP_253451062.1">
    <property type="nucleotide sequence ID" value="NZ_JALJYF010000003.1"/>
</dbReference>
<organism evidence="2 3">
    <name type="scientific">Natronospira proteinivora</name>
    <dbReference type="NCBI Taxonomy" id="1807133"/>
    <lineage>
        <taxon>Bacteria</taxon>
        <taxon>Pseudomonadati</taxon>
        <taxon>Pseudomonadota</taxon>
        <taxon>Gammaproteobacteria</taxon>
        <taxon>Natronospirales</taxon>
        <taxon>Natronospiraceae</taxon>
        <taxon>Natronospira</taxon>
    </lineage>
</organism>